<keyword evidence="8" id="KW-1185">Reference proteome</keyword>
<dbReference type="GO" id="GO:0030295">
    <property type="term" value="F:protein kinase activator activity"/>
    <property type="evidence" value="ECO:0007669"/>
    <property type="project" value="TreeGrafter"/>
</dbReference>
<dbReference type="Pfam" id="PF02518">
    <property type="entry name" value="HATPase_c"/>
    <property type="match status" value="1"/>
</dbReference>
<protein>
    <recommendedName>
        <fullName evidence="2">histidine kinase</fullName>
        <ecNumber evidence="2">2.7.13.3</ecNumber>
    </recommendedName>
</protein>
<comment type="caution">
    <text evidence="7">The sequence shown here is derived from an EMBL/GenBank/DDBJ whole genome shotgun (WGS) entry which is preliminary data.</text>
</comment>
<sequence>MKDSIAYADFDMIAAPIFVLEVSAEGQPVYAAMNSYARNQAGRPLSDYLGRTALEVYPMSYGRSAYDHHCQVMRSGEDRTYELDLPINGKVAAVRTTLRAQKDDNGRILRLFGSSVDMTSEKHARDAKLEFDTLSSEMEQFVAFAAHDLRAPMRNISVLTAMMREDCGTPDKDQLEIIDLIENIAVQSMDLISDVLSHAETVSTKMNETVFSFPALCHNICETLDPQGRHRFSTSICTLKADRTAIQIALRNIAENAIKHGNRDTLEIDISVQQGMPGMIEITLSDNGKGFSDAALKIMNGGRFRADSGYGLFGIKRLISSRGGTLIARNLPDEEGAIVRFSIPGTLVGNESTLSGTMQELRMPPRSPLITDRFFA</sequence>
<name>A0A6P0C6W3_9RHOB</name>
<reference evidence="7 8" key="1">
    <citation type="submission" date="2020-01" db="EMBL/GenBank/DDBJ databases">
        <title>Sulfitobacter sediminilitoris sp. nov., isolated from a tidal flat.</title>
        <authorList>
            <person name="Park S."/>
            <person name="Yoon J.-H."/>
        </authorList>
    </citation>
    <scope>NUCLEOTIDE SEQUENCE [LARGE SCALE GENOMIC DNA]</scope>
    <source>
        <strain evidence="7 8">JBTF-M27</strain>
    </source>
</reference>
<evidence type="ECO:0000313" key="8">
    <source>
        <dbReference type="Proteomes" id="UP000468591"/>
    </source>
</evidence>
<dbReference type="PANTHER" id="PTHR42878:SF14">
    <property type="entry name" value="OSMOLARITY TWO-COMPONENT SYSTEM PROTEIN SSK1"/>
    <property type="match status" value="1"/>
</dbReference>
<dbReference type="PANTHER" id="PTHR42878">
    <property type="entry name" value="TWO-COMPONENT HISTIDINE KINASE"/>
    <property type="match status" value="1"/>
</dbReference>
<dbReference type="GO" id="GO:0000156">
    <property type="term" value="F:phosphorelay response regulator activity"/>
    <property type="evidence" value="ECO:0007669"/>
    <property type="project" value="TreeGrafter"/>
</dbReference>
<keyword evidence="3" id="KW-0808">Transferase</keyword>
<evidence type="ECO:0000256" key="3">
    <source>
        <dbReference type="ARBA" id="ARBA00022679"/>
    </source>
</evidence>
<dbReference type="InterPro" id="IPR000700">
    <property type="entry name" value="PAS-assoc_C"/>
</dbReference>
<dbReference type="InterPro" id="IPR005467">
    <property type="entry name" value="His_kinase_dom"/>
</dbReference>
<evidence type="ECO:0000259" key="5">
    <source>
        <dbReference type="PROSITE" id="PS50109"/>
    </source>
</evidence>
<dbReference type="InterPro" id="IPR003661">
    <property type="entry name" value="HisK_dim/P_dom"/>
</dbReference>
<gene>
    <name evidence="7" type="ORF">GV827_01030</name>
</gene>
<dbReference type="SUPFAM" id="SSF55785">
    <property type="entry name" value="PYP-like sensor domain (PAS domain)"/>
    <property type="match status" value="1"/>
</dbReference>
<keyword evidence="4" id="KW-0418">Kinase</keyword>
<proteinExistence type="predicted"/>
<dbReference type="Pfam" id="PF00512">
    <property type="entry name" value="HisKA"/>
    <property type="match status" value="1"/>
</dbReference>
<evidence type="ECO:0000256" key="1">
    <source>
        <dbReference type="ARBA" id="ARBA00000085"/>
    </source>
</evidence>
<dbReference type="InterPro" id="IPR003594">
    <property type="entry name" value="HATPase_dom"/>
</dbReference>
<dbReference type="CDD" id="cd00082">
    <property type="entry name" value="HisKA"/>
    <property type="match status" value="1"/>
</dbReference>
<comment type="catalytic activity">
    <reaction evidence="1">
        <text>ATP + protein L-histidine = ADP + protein N-phospho-L-histidine.</text>
        <dbReference type="EC" id="2.7.13.3"/>
    </reaction>
</comment>
<dbReference type="InterPro" id="IPR036890">
    <property type="entry name" value="HATPase_C_sf"/>
</dbReference>
<dbReference type="SUPFAM" id="SSF55874">
    <property type="entry name" value="ATPase domain of HSP90 chaperone/DNA topoisomerase II/histidine kinase"/>
    <property type="match status" value="1"/>
</dbReference>
<dbReference type="Gene3D" id="3.30.450.20">
    <property type="entry name" value="PAS domain"/>
    <property type="match status" value="1"/>
</dbReference>
<dbReference type="SMART" id="SM00387">
    <property type="entry name" value="HATPase_c"/>
    <property type="match status" value="1"/>
</dbReference>
<dbReference type="PROSITE" id="PS50113">
    <property type="entry name" value="PAC"/>
    <property type="match status" value="1"/>
</dbReference>
<dbReference type="GO" id="GO:0000155">
    <property type="term" value="F:phosphorelay sensor kinase activity"/>
    <property type="evidence" value="ECO:0007669"/>
    <property type="project" value="InterPro"/>
</dbReference>
<dbReference type="SMART" id="SM00388">
    <property type="entry name" value="HisKA"/>
    <property type="match status" value="1"/>
</dbReference>
<evidence type="ECO:0000256" key="2">
    <source>
        <dbReference type="ARBA" id="ARBA00012438"/>
    </source>
</evidence>
<dbReference type="InterPro" id="IPR036097">
    <property type="entry name" value="HisK_dim/P_sf"/>
</dbReference>
<dbReference type="RefSeq" id="WP_164351833.1">
    <property type="nucleotide sequence ID" value="NZ_JAABNT010000001.1"/>
</dbReference>
<dbReference type="InterPro" id="IPR050351">
    <property type="entry name" value="BphY/WalK/GraS-like"/>
</dbReference>
<dbReference type="EMBL" id="JAABNT010000001">
    <property type="protein sequence ID" value="NEK20985.1"/>
    <property type="molecule type" value="Genomic_DNA"/>
</dbReference>
<accession>A0A6P0C6W3</accession>
<dbReference type="SUPFAM" id="SSF47384">
    <property type="entry name" value="Homodimeric domain of signal transducing histidine kinase"/>
    <property type="match status" value="1"/>
</dbReference>
<evidence type="ECO:0000313" key="7">
    <source>
        <dbReference type="EMBL" id="NEK20985.1"/>
    </source>
</evidence>
<dbReference type="AlphaFoldDB" id="A0A6P0C6W3"/>
<dbReference type="Gene3D" id="1.10.287.130">
    <property type="match status" value="1"/>
</dbReference>
<organism evidence="7 8">
    <name type="scientific">Sulfitobacter sediminilitoris</name>
    <dbReference type="NCBI Taxonomy" id="2698830"/>
    <lineage>
        <taxon>Bacteria</taxon>
        <taxon>Pseudomonadati</taxon>
        <taxon>Pseudomonadota</taxon>
        <taxon>Alphaproteobacteria</taxon>
        <taxon>Rhodobacterales</taxon>
        <taxon>Roseobacteraceae</taxon>
        <taxon>Sulfitobacter</taxon>
    </lineage>
</organism>
<feature type="domain" description="Histidine kinase" evidence="5">
    <location>
        <begin position="144"/>
        <end position="347"/>
    </location>
</feature>
<feature type="domain" description="PAC" evidence="6">
    <location>
        <begin position="74"/>
        <end position="130"/>
    </location>
</feature>
<dbReference type="PROSITE" id="PS50109">
    <property type="entry name" value="HIS_KIN"/>
    <property type="match status" value="1"/>
</dbReference>
<dbReference type="Gene3D" id="3.30.565.10">
    <property type="entry name" value="Histidine kinase-like ATPase, C-terminal domain"/>
    <property type="match status" value="1"/>
</dbReference>
<dbReference type="Proteomes" id="UP000468591">
    <property type="component" value="Unassembled WGS sequence"/>
</dbReference>
<dbReference type="Pfam" id="PF08448">
    <property type="entry name" value="PAS_4"/>
    <property type="match status" value="1"/>
</dbReference>
<dbReference type="InterPro" id="IPR013656">
    <property type="entry name" value="PAS_4"/>
</dbReference>
<evidence type="ECO:0000256" key="4">
    <source>
        <dbReference type="ARBA" id="ARBA00022777"/>
    </source>
</evidence>
<dbReference type="GO" id="GO:0007234">
    <property type="term" value="P:osmosensory signaling via phosphorelay pathway"/>
    <property type="evidence" value="ECO:0007669"/>
    <property type="project" value="TreeGrafter"/>
</dbReference>
<evidence type="ECO:0000259" key="6">
    <source>
        <dbReference type="PROSITE" id="PS50113"/>
    </source>
</evidence>
<dbReference type="EC" id="2.7.13.3" evidence="2"/>
<dbReference type="InterPro" id="IPR035965">
    <property type="entry name" value="PAS-like_dom_sf"/>
</dbReference>